<protein>
    <submittedName>
        <fullName evidence="1">Uncharacterized protein</fullName>
    </submittedName>
</protein>
<accession>A0A0A9S803</accession>
<dbReference type="AlphaFoldDB" id="A0A0A9S803"/>
<reference evidence="1" key="2">
    <citation type="journal article" date="2015" name="Data Brief">
        <title>Shoot transcriptome of the giant reed, Arundo donax.</title>
        <authorList>
            <person name="Barrero R.A."/>
            <person name="Guerrero F.D."/>
            <person name="Moolhuijzen P."/>
            <person name="Goolsby J.A."/>
            <person name="Tidwell J."/>
            <person name="Bellgard S.E."/>
            <person name="Bellgard M.I."/>
        </authorList>
    </citation>
    <scope>NUCLEOTIDE SEQUENCE</scope>
    <source>
        <tissue evidence="1">Shoot tissue taken approximately 20 cm above the soil surface</tissue>
    </source>
</reference>
<evidence type="ECO:0000313" key="1">
    <source>
        <dbReference type="EMBL" id="JAD65995.1"/>
    </source>
</evidence>
<reference evidence="1" key="1">
    <citation type="submission" date="2014-09" db="EMBL/GenBank/DDBJ databases">
        <authorList>
            <person name="Magalhaes I.L.F."/>
            <person name="Oliveira U."/>
            <person name="Santos F.R."/>
            <person name="Vidigal T.H.D.A."/>
            <person name="Brescovit A.D."/>
            <person name="Santos A.J."/>
        </authorList>
    </citation>
    <scope>NUCLEOTIDE SEQUENCE</scope>
    <source>
        <tissue evidence="1">Shoot tissue taken approximately 20 cm above the soil surface</tissue>
    </source>
</reference>
<proteinExistence type="predicted"/>
<organism evidence="1">
    <name type="scientific">Arundo donax</name>
    <name type="common">Giant reed</name>
    <name type="synonym">Donax arundinaceus</name>
    <dbReference type="NCBI Taxonomy" id="35708"/>
    <lineage>
        <taxon>Eukaryota</taxon>
        <taxon>Viridiplantae</taxon>
        <taxon>Streptophyta</taxon>
        <taxon>Embryophyta</taxon>
        <taxon>Tracheophyta</taxon>
        <taxon>Spermatophyta</taxon>
        <taxon>Magnoliopsida</taxon>
        <taxon>Liliopsida</taxon>
        <taxon>Poales</taxon>
        <taxon>Poaceae</taxon>
        <taxon>PACMAD clade</taxon>
        <taxon>Arundinoideae</taxon>
        <taxon>Arundineae</taxon>
        <taxon>Arundo</taxon>
    </lineage>
</organism>
<name>A0A0A9S803_ARUDO</name>
<sequence length="39" mass="4673">MGAFLHFGIVSMNPRIPLEKHHTEPFDRLWLEKLQSLQR</sequence>
<dbReference type="EMBL" id="GBRH01231900">
    <property type="protein sequence ID" value="JAD65995.1"/>
    <property type="molecule type" value="Transcribed_RNA"/>
</dbReference>